<dbReference type="SMART" id="SM00913">
    <property type="entry name" value="IBN_N"/>
    <property type="match status" value="1"/>
</dbReference>
<organism evidence="6 7">
    <name type="scientific">Hondaea fermentalgiana</name>
    <dbReference type="NCBI Taxonomy" id="2315210"/>
    <lineage>
        <taxon>Eukaryota</taxon>
        <taxon>Sar</taxon>
        <taxon>Stramenopiles</taxon>
        <taxon>Bigyra</taxon>
        <taxon>Labyrinthulomycetes</taxon>
        <taxon>Thraustochytrida</taxon>
        <taxon>Thraustochytriidae</taxon>
        <taxon>Hondaea</taxon>
    </lineage>
</organism>
<gene>
    <name evidence="6" type="ORF">FCC1311_032722</name>
</gene>
<evidence type="ECO:0000256" key="2">
    <source>
        <dbReference type="ARBA" id="ARBA00007991"/>
    </source>
</evidence>
<comment type="caution">
    <text evidence="6">The sequence shown here is derived from an EMBL/GenBank/DDBJ whole genome shotgun (WGS) entry which is preliminary data.</text>
</comment>
<dbReference type="Pfam" id="PF24139">
    <property type="entry name" value="TPR_TNPO3_IPO13_4th"/>
    <property type="match status" value="1"/>
</dbReference>
<proteinExistence type="inferred from homology"/>
<dbReference type="PANTHER" id="PTHR12363">
    <property type="entry name" value="TRANSPORTIN 3 AND IMPORTIN 13"/>
    <property type="match status" value="1"/>
</dbReference>
<accession>A0A2R5G9Q7</accession>
<dbReference type="SUPFAM" id="SSF48371">
    <property type="entry name" value="ARM repeat"/>
    <property type="match status" value="1"/>
</dbReference>
<dbReference type="InParanoid" id="A0A2R5G9Q7"/>
<comment type="subcellular location">
    <subcellularLocation>
        <location evidence="1">Nucleus</location>
    </subcellularLocation>
</comment>
<sequence length="1003" mass="111393">MSTLEELGARFASACEAVLDGKNPERQREANKWMMEFQKQAEAWSVVDKVLEQPNERVSVEMQFLAAKTFHTKIRYDFMEQVPASARPELREKLLQHLERHFGDRKRKQVVTTQLSLAVAALAVQMREWESPIKDLASRFGSGGASESALCLIEILQIIPEDMTSPLFAISEERRSQLSMEMFDCSADVLRFLTVCAESSGADAFVQMKILNCLREWIKCVEFDGFVFAESPLLAQVFTIVEECSELVDSAVDVIIETVHTYSRLERPEHKVVMGVVAPKVFALMQLYARAASEDDDEICTGLAKIFAHTARSYVRQLLRHTDPGTSDDELTRILQLALAGPQHTSSEVAMVTWHAWLKILEEMWHPPPLSRQEHGKSIFAERRAFLTPFLEDLLRCGFRHLRVPDDLNDAQQVCLADLDEEVANYRSDIESIVEKVSSQLSAASVLTLLKPQLEAAAQALVGMQQRQMPIGHASAWSQVEALLDATIPIAPTVSRANSDSTPSVAIDFIIQVCLRLPDASMLLRETICCVFGEYADFLHFNPQKLEPVIKYELDTIVAAPKLGLVVCRAMEKLAVACRGELLVAVPRIFEVAISPNSGLSDEDRVNLLVTIALAVQFRSYDECLEAVRHVTRHAVDTLQQAARTLEAGQDVGAQMPAIVFSIRTIDMFIRYGWVPPRTAQNEQQNNNSWQSTPAPPSLVVFQEVWPALCVVAEGLCTTPAVENLAALFKVALRSFKSHFKPYFAPLMNLMVSCFRKSKMSPFLYATGIAIEIFGEEEPAHAQDYAAVLGALSEIVFEVLSGPDAMEGHPDLVEDYFNAIDRGLRVMPIEVIQAPFFPAAFHCSAAGAALSHRRAGESLLYFIESVLETGIQRDGQMAVYDQTIPVIRQCFSDNGQLLVNNVVAGIAGGLSASRIGSSSGGSLSMMLFTVSRFLRNLPGADPCAFSNSVRHALRANCPHVSNDLADDFVRKICDIKNNPSTFRDAIYDFSQAARLRLRRTVDN</sequence>
<dbReference type="AlphaFoldDB" id="A0A2R5G9Q7"/>
<evidence type="ECO:0000256" key="1">
    <source>
        <dbReference type="ARBA" id="ARBA00004123"/>
    </source>
</evidence>
<dbReference type="Pfam" id="PF03810">
    <property type="entry name" value="IBN_N"/>
    <property type="match status" value="1"/>
</dbReference>
<dbReference type="GO" id="GO:0031267">
    <property type="term" value="F:small GTPase binding"/>
    <property type="evidence" value="ECO:0007669"/>
    <property type="project" value="InterPro"/>
</dbReference>
<dbReference type="InterPro" id="IPR013598">
    <property type="entry name" value="Exportin-1/Importin-b-like"/>
</dbReference>
<dbReference type="Proteomes" id="UP000241890">
    <property type="component" value="Unassembled WGS sequence"/>
</dbReference>
<dbReference type="GO" id="GO:0006606">
    <property type="term" value="P:protein import into nucleus"/>
    <property type="evidence" value="ECO:0007669"/>
    <property type="project" value="TreeGrafter"/>
</dbReference>
<dbReference type="InterPro" id="IPR001494">
    <property type="entry name" value="Importin-beta_N"/>
</dbReference>
<comment type="similarity">
    <text evidence="2">Belongs to the importin beta family.</text>
</comment>
<evidence type="ECO:0000256" key="3">
    <source>
        <dbReference type="ARBA" id="ARBA00022448"/>
    </source>
</evidence>
<dbReference type="OrthoDB" id="435593at2759"/>
<name>A0A2R5G9Q7_9STRA</name>
<dbReference type="GO" id="GO:0005634">
    <property type="term" value="C:nucleus"/>
    <property type="evidence" value="ECO:0007669"/>
    <property type="project" value="UniProtKB-SubCell"/>
</dbReference>
<evidence type="ECO:0000313" key="6">
    <source>
        <dbReference type="EMBL" id="GBG27049.1"/>
    </source>
</evidence>
<dbReference type="InterPro" id="IPR016024">
    <property type="entry name" value="ARM-type_fold"/>
</dbReference>
<feature type="domain" description="Importin N-terminal" evidence="5">
    <location>
        <begin position="30"/>
        <end position="100"/>
    </location>
</feature>
<evidence type="ECO:0000313" key="7">
    <source>
        <dbReference type="Proteomes" id="UP000241890"/>
    </source>
</evidence>
<evidence type="ECO:0000256" key="4">
    <source>
        <dbReference type="ARBA" id="ARBA00023242"/>
    </source>
</evidence>
<keyword evidence="3" id="KW-0813">Transport</keyword>
<keyword evidence="4" id="KW-0539">Nucleus</keyword>
<dbReference type="InterPro" id="IPR051345">
    <property type="entry name" value="Importin_beta-like_NTR"/>
</dbReference>
<dbReference type="InterPro" id="IPR058537">
    <property type="entry name" value="TPR_TNPO3_IPO13_4th"/>
</dbReference>
<dbReference type="Gene3D" id="1.25.10.10">
    <property type="entry name" value="Leucine-rich Repeat Variant"/>
    <property type="match status" value="1"/>
</dbReference>
<protein>
    <submittedName>
        <fullName evidence="6">Transportin-3</fullName>
    </submittedName>
</protein>
<dbReference type="PANTHER" id="PTHR12363:SF33">
    <property type="entry name" value="IMPORTIN-13"/>
    <property type="match status" value="1"/>
</dbReference>
<reference evidence="6 7" key="1">
    <citation type="submission" date="2017-12" db="EMBL/GenBank/DDBJ databases">
        <title>Sequencing, de novo assembly and annotation of complete genome of a new Thraustochytrid species, strain FCC1311.</title>
        <authorList>
            <person name="Sedici K."/>
            <person name="Godart F."/>
            <person name="Aiese Cigliano R."/>
            <person name="Sanseverino W."/>
            <person name="Barakat M."/>
            <person name="Ortet P."/>
            <person name="Marechal E."/>
            <person name="Cagnac O."/>
            <person name="Amato A."/>
        </authorList>
    </citation>
    <scope>NUCLEOTIDE SEQUENCE [LARGE SCALE GENOMIC DNA]</scope>
</reference>
<dbReference type="Pfam" id="PF08389">
    <property type="entry name" value="Xpo1"/>
    <property type="match status" value="1"/>
</dbReference>
<keyword evidence="7" id="KW-1185">Reference proteome</keyword>
<dbReference type="InterPro" id="IPR011989">
    <property type="entry name" value="ARM-like"/>
</dbReference>
<dbReference type="EMBL" id="BEYU01000027">
    <property type="protein sequence ID" value="GBG27049.1"/>
    <property type="molecule type" value="Genomic_DNA"/>
</dbReference>
<dbReference type="GO" id="GO:0005737">
    <property type="term" value="C:cytoplasm"/>
    <property type="evidence" value="ECO:0007669"/>
    <property type="project" value="TreeGrafter"/>
</dbReference>
<evidence type="ECO:0000259" key="5">
    <source>
        <dbReference type="SMART" id="SM00913"/>
    </source>
</evidence>